<proteinExistence type="inferred from homology"/>
<dbReference type="GO" id="GO:0016887">
    <property type="term" value="F:ATP hydrolysis activity"/>
    <property type="evidence" value="ECO:0007669"/>
    <property type="project" value="InterPro"/>
</dbReference>
<accession>A0A6L6J490</accession>
<dbReference type="CDD" id="cd03224">
    <property type="entry name" value="ABC_TM1139_LivF_branched"/>
    <property type="match status" value="1"/>
</dbReference>
<gene>
    <name evidence="7" type="ORF">GL286_04180</name>
</gene>
<keyword evidence="5" id="KW-0029">Amino-acid transport</keyword>
<dbReference type="PROSITE" id="PS50893">
    <property type="entry name" value="ABC_TRANSPORTER_2"/>
    <property type="match status" value="1"/>
</dbReference>
<evidence type="ECO:0000256" key="3">
    <source>
        <dbReference type="ARBA" id="ARBA00022741"/>
    </source>
</evidence>
<dbReference type="EMBL" id="WMIE01000001">
    <property type="protein sequence ID" value="MTH76923.1"/>
    <property type="molecule type" value="Genomic_DNA"/>
</dbReference>
<dbReference type="InterPro" id="IPR052156">
    <property type="entry name" value="BCAA_Transport_ATP-bd_LivF"/>
</dbReference>
<dbReference type="GO" id="GO:0015658">
    <property type="term" value="F:branched-chain amino acid transmembrane transporter activity"/>
    <property type="evidence" value="ECO:0007669"/>
    <property type="project" value="TreeGrafter"/>
</dbReference>
<dbReference type="InterPro" id="IPR017871">
    <property type="entry name" value="ABC_transporter-like_CS"/>
</dbReference>
<name>A0A6L6J490_9RHOB</name>
<protein>
    <submittedName>
        <fullName evidence="7">ATP-binding cassette domain-containing protein</fullName>
    </submittedName>
</protein>
<evidence type="ECO:0000259" key="6">
    <source>
        <dbReference type="PROSITE" id="PS50893"/>
    </source>
</evidence>
<keyword evidence="2" id="KW-0813">Transport</keyword>
<dbReference type="Proteomes" id="UP000478183">
    <property type="component" value="Unassembled WGS sequence"/>
</dbReference>
<dbReference type="PANTHER" id="PTHR43820">
    <property type="entry name" value="HIGH-AFFINITY BRANCHED-CHAIN AMINO ACID TRANSPORT ATP-BINDING PROTEIN LIVF"/>
    <property type="match status" value="1"/>
</dbReference>
<dbReference type="RefSeq" id="WP_155094251.1">
    <property type="nucleotide sequence ID" value="NZ_WMIE01000001.1"/>
</dbReference>
<evidence type="ECO:0000313" key="7">
    <source>
        <dbReference type="EMBL" id="MTH76923.1"/>
    </source>
</evidence>
<dbReference type="InterPro" id="IPR003439">
    <property type="entry name" value="ABC_transporter-like_ATP-bd"/>
</dbReference>
<evidence type="ECO:0000256" key="4">
    <source>
        <dbReference type="ARBA" id="ARBA00022840"/>
    </source>
</evidence>
<feature type="domain" description="ABC transporter" evidence="6">
    <location>
        <begin position="2"/>
        <end position="235"/>
    </location>
</feature>
<keyword evidence="3" id="KW-0547">Nucleotide-binding</keyword>
<dbReference type="InterPro" id="IPR027417">
    <property type="entry name" value="P-loop_NTPase"/>
</dbReference>
<dbReference type="Gene3D" id="3.40.50.300">
    <property type="entry name" value="P-loop containing nucleotide triphosphate hydrolases"/>
    <property type="match status" value="1"/>
</dbReference>
<dbReference type="PROSITE" id="PS00211">
    <property type="entry name" value="ABC_TRANSPORTER_1"/>
    <property type="match status" value="1"/>
</dbReference>
<dbReference type="Pfam" id="PF00005">
    <property type="entry name" value="ABC_tran"/>
    <property type="match status" value="1"/>
</dbReference>
<comment type="similarity">
    <text evidence="1">Belongs to the ABC transporter superfamily.</text>
</comment>
<dbReference type="GO" id="GO:0005524">
    <property type="term" value="F:ATP binding"/>
    <property type="evidence" value="ECO:0007669"/>
    <property type="project" value="UniProtKB-KW"/>
</dbReference>
<dbReference type="PANTHER" id="PTHR43820:SF4">
    <property type="entry name" value="HIGH-AFFINITY BRANCHED-CHAIN AMINO ACID TRANSPORT ATP-BINDING PROTEIN LIVF"/>
    <property type="match status" value="1"/>
</dbReference>
<reference evidence="7 8" key="1">
    <citation type="submission" date="2019-11" db="EMBL/GenBank/DDBJ databases">
        <authorList>
            <person name="Dong K."/>
        </authorList>
    </citation>
    <scope>NUCLEOTIDE SEQUENCE [LARGE SCALE GENOMIC DNA]</scope>
    <source>
        <strain evidence="7 8">NBRC 111993</strain>
    </source>
</reference>
<evidence type="ECO:0000256" key="2">
    <source>
        <dbReference type="ARBA" id="ARBA00022448"/>
    </source>
</evidence>
<dbReference type="SUPFAM" id="SSF52540">
    <property type="entry name" value="P-loop containing nucleoside triphosphate hydrolases"/>
    <property type="match status" value="1"/>
</dbReference>
<dbReference type="OrthoDB" id="9806149at2"/>
<comment type="caution">
    <text evidence="7">The sequence shown here is derived from an EMBL/GenBank/DDBJ whole genome shotgun (WGS) entry which is preliminary data.</text>
</comment>
<evidence type="ECO:0000313" key="8">
    <source>
        <dbReference type="Proteomes" id="UP000478183"/>
    </source>
</evidence>
<dbReference type="GO" id="GO:0015807">
    <property type="term" value="P:L-amino acid transport"/>
    <property type="evidence" value="ECO:0007669"/>
    <property type="project" value="TreeGrafter"/>
</dbReference>
<evidence type="ECO:0000256" key="1">
    <source>
        <dbReference type="ARBA" id="ARBA00005417"/>
    </source>
</evidence>
<dbReference type="InterPro" id="IPR003593">
    <property type="entry name" value="AAA+_ATPase"/>
</dbReference>
<dbReference type="AlphaFoldDB" id="A0A6L6J490"/>
<keyword evidence="4 7" id="KW-0067">ATP-binding</keyword>
<keyword evidence="8" id="KW-1185">Reference proteome</keyword>
<dbReference type="SMART" id="SM00382">
    <property type="entry name" value="AAA"/>
    <property type="match status" value="1"/>
</dbReference>
<organism evidence="7 8">
    <name type="scientific">Paracoccus aestuariivivens</name>
    <dbReference type="NCBI Taxonomy" id="1820333"/>
    <lineage>
        <taxon>Bacteria</taxon>
        <taxon>Pseudomonadati</taxon>
        <taxon>Pseudomonadota</taxon>
        <taxon>Alphaproteobacteria</taxon>
        <taxon>Rhodobacterales</taxon>
        <taxon>Paracoccaceae</taxon>
        <taxon>Paracoccus</taxon>
    </lineage>
</organism>
<sequence>MLEVQGLSLHYDRHVALDNVSLKVGKGETVVILGANGAGKSSLLKGIAGLVRPAAGSRIRFNGIPIETASPHHVLETGIALIPEGRGVFGDLTVSENLALGAYARRARDERETSFELVFGLFPRLAERRRQFVNTMSGGEQQMVAIGRALMSRPELLMLDEPSLGLAPVVVHELFRSLDLVRQSGLSLLIVEQNVRLSLEIADRGYLADAGRITGQGTASVLLDDPAVKRAFLGAAV</sequence>
<evidence type="ECO:0000256" key="5">
    <source>
        <dbReference type="ARBA" id="ARBA00022970"/>
    </source>
</evidence>